<comment type="subcellular location">
    <subcellularLocation>
        <location evidence="6">Cytoplasm</location>
    </subcellularLocation>
</comment>
<keyword evidence="5 6" id="KW-0413">Isomerase</keyword>
<keyword evidence="10" id="KW-1185">Reference proteome</keyword>
<keyword evidence="6" id="KW-0963">Cytoplasm</keyword>
<dbReference type="Pfam" id="PF00118">
    <property type="entry name" value="Cpn60_TCP1"/>
    <property type="match status" value="1"/>
</dbReference>
<comment type="caution">
    <text evidence="9">The sequence shown here is derived from an EMBL/GenBank/DDBJ whole genome shotgun (WGS) entry which is preliminary data.</text>
</comment>
<proteinExistence type="inferred from homology"/>
<keyword evidence="2 6" id="KW-0547">Nucleotide-binding</keyword>
<evidence type="ECO:0000256" key="1">
    <source>
        <dbReference type="ARBA" id="ARBA00006607"/>
    </source>
</evidence>
<evidence type="ECO:0000256" key="7">
    <source>
        <dbReference type="RuleBase" id="RU000418"/>
    </source>
</evidence>
<comment type="subunit">
    <text evidence="6 8">Forms a cylinder of 14 subunits composed of two heptameric rings stacked back-to-back. Interacts with the co-chaperonin GroES.</text>
</comment>
<feature type="binding site" evidence="6">
    <location>
        <position position="494"/>
    </location>
    <ligand>
        <name>ATP</name>
        <dbReference type="ChEBI" id="CHEBI:30616"/>
    </ligand>
</feature>
<feature type="binding site" evidence="6">
    <location>
        <begin position="29"/>
        <end position="32"/>
    </location>
    <ligand>
        <name>ATP</name>
        <dbReference type="ChEBI" id="CHEBI:30616"/>
    </ligand>
</feature>
<feature type="binding site" evidence="6">
    <location>
        <position position="414"/>
    </location>
    <ligand>
        <name>ATP</name>
        <dbReference type="ChEBI" id="CHEBI:30616"/>
    </ligand>
</feature>
<dbReference type="NCBIfam" id="NF000592">
    <property type="entry name" value="PRK00013.1"/>
    <property type="match status" value="1"/>
</dbReference>
<dbReference type="RefSeq" id="WP_241294479.1">
    <property type="nucleotide sequence ID" value="NZ_JAKZGR010000007.1"/>
</dbReference>
<gene>
    <name evidence="6 9" type="primary">groL</name>
    <name evidence="6" type="synonym">groEL</name>
    <name evidence="9" type="ORF">ACFOUP_15835</name>
</gene>
<accession>A0ABV8EP98</accession>
<keyword evidence="4 6" id="KW-0143">Chaperone</keyword>
<feature type="binding site" evidence="6">
    <location>
        <begin position="86"/>
        <end position="90"/>
    </location>
    <ligand>
        <name>ATP</name>
        <dbReference type="ChEBI" id="CHEBI:30616"/>
    </ligand>
</feature>
<dbReference type="HAMAP" id="MF_00600">
    <property type="entry name" value="CH60"/>
    <property type="match status" value="1"/>
</dbReference>
<dbReference type="SUPFAM" id="SSF52029">
    <property type="entry name" value="GroEL apical domain-like"/>
    <property type="match status" value="1"/>
</dbReference>
<dbReference type="NCBIfam" id="TIGR02348">
    <property type="entry name" value="GroEL"/>
    <property type="match status" value="1"/>
</dbReference>
<dbReference type="SUPFAM" id="SSF48592">
    <property type="entry name" value="GroEL equatorial domain-like"/>
    <property type="match status" value="1"/>
</dbReference>
<name>A0ABV8EP98_9BACT</name>
<dbReference type="InterPro" id="IPR027410">
    <property type="entry name" value="TCP-1-like_intermed_sf"/>
</dbReference>
<evidence type="ECO:0000256" key="8">
    <source>
        <dbReference type="RuleBase" id="RU000419"/>
    </source>
</evidence>
<evidence type="ECO:0000313" key="10">
    <source>
        <dbReference type="Proteomes" id="UP001595766"/>
    </source>
</evidence>
<dbReference type="PANTHER" id="PTHR45633">
    <property type="entry name" value="60 KDA HEAT SHOCK PROTEIN, MITOCHONDRIAL"/>
    <property type="match status" value="1"/>
</dbReference>
<dbReference type="InterPro" id="IPR027413">
    <property type="entry name" value="GROEL-like_equatorial_sf"/>
</dbReference>
<dbReference type="Gene3D" id="1.10.560.10">
    <property type="entry name" value="GroEL-like equatorial domain"/>
    <property type="match status" value="1"/>
</dbReference>
<dbReference type="NCBIfam" id="NF009488">
    <property type="entry name" value="PRK12850.1"/>
    <property type="match status" value="1"/>
</dbReference>
<comment type="function">
    <text evidence="6 8">Together with its co-chaperonin GroES, plays an essential role in assisting protein folding. The GroEL-GroES system forms a nano-cage that allows encapsulation of the non-native substrate proteins and provides a physical environment optimized to promote and accelerate protein folding.</text>
</comment>
<comment type="similarity">
    <text evidence="1 6 7">Belongs to the chaperonin (HSP60) family.</text>
</comment>
<evidence type="ECO:0000256" key="4">
    <source>
        <dbReference type="ARBA" id="ARBA00023186"/>
    </source>
</evidence>
<dbReference type="PRINTS" id="PR00298">
    <property type="entry name" value="CHAPERONIN60"/>
</dbReference>
<dbReference type="SUPFAM" id="SSF54849">
    <property type="entry name" value="GroEL-intermediate domain like"/>
    <property type="match status" value="1"/>
</dbReference>
<dbReference type="NCBIfam" id="NF009489">
    <property type="entry name" value="PRK12851.1"/>
    <property type="match status" value="1"/>
</dbReference>
<feature type="binding site" evidence="6">
    <location>
        <position position="50"/>
    </location>
    <ligand>
        <name>ATP</name>
        <dbReference type="ChEBI" id="CHEBI:30616"/>
    </ligand>
</feature>
<evidence type="ECO:0000256" key="2">
    <source>
        <dbReference type="ARBA" id="ARBA00022741"/>
    </source>
</evidence>
<dbReference type="CDD" id="cd03344">
    <property type="entry name" value="GroEL"/>
    <property type="match status" value="1"/>
</dbReference>
<dbReference type="InterPro" id="IPR018370">
    <property type="entry name" value="Chaperonin_Cpn60_CS"/>
</dbReference>
<evidence type="ECO:0000256" key="6">
    <source>
        <dbReference type="HAMAP-Rule" id="MF_00600"/>
    </source>
</evidence>
<dbReference type="Gene3D" id="3.30.260.10">
    <property type="entry name" value="TCP-1-like chaperonin intermediate domain"/>
    <property type="match status" value="1"/>
</dbReference>
<dbReference type="PROSITE" id="PS00296">
    <property type="entry name" value="CHAPERONINS_CPN60"/>
    <property type="match status" value="1"/>
</dbReference>
<protein>
    <recommendedName>
        <fullName evidence="6">Chaperonin GroEL</fullName>
        <ecNumber evidence="6">5.6.1.7</ecNumber>
    </recommendedName>
    <alternativeName>
        <fullName evidence="6">60 kDa chaperonin</fullName>
    </alternativeName>
    <alternativeName>
        <fullName evidence="6">Chaperonin-60</fullName>
        <shortName evidence="6">Cpn60</shortName>
    </alternativeName>
</protein>
<keyword evidence="3 6" id="KW-0067">ATP-binding</keyword>
<dbReference type="EC" id="5.6.1.7" evidence="6"/>
<dbReference type="NCBIfam" id="NF009487">
    <property type="entry name" value="PRK12849.1"/>
    <property type="match status" value="1"/>
</dbReference>
<dbReference type="EMBL" id="JBHSAV010000059">
    <property type="protein sequence ID" value="MFC3977859.1"/>
    <property type="molecule type" value="Genomic_DNA"/>
</dbReference>
<comment type="caution">
    <text evidence="6">Lacks conserved residue(s) required for the propagation of feature annotation.</text>
</comment>
<dbReference type="Gene3D" id="3.50.7.10">
    <property type="entry name" value="GroEL"/>
    <property type="match status" value="1"/>
</dbReference>
<dbReference type="InterPro" id="IPR002423">
    <property type="entry name" value="Cpn60/GroEL/TCP-1"/>
</dbReference>
<dbReference type="Proteomes" id="UP001595766">
    <property type="component" value="Unassembled WGS sequence"/>
</dbReference>
<evidence type="ECO:0000256" key="5">
    <source>
        <dbReference type="ARBA" id="ARBA00023235"/>
    </source>
</evidence>
<evidence type="ECO:0000256" key="3">
    <source>
        <dbReference type="ARBA" id="ARBA00022840"/>
    </source>
</evidence>
<dbReference type="InterPro" id="IPR027409">
    <property type="entry name" value="GroEL-like_apical_dom_sf"/>
</dbReference>
<evidence type="ECO:0000313" key="9">
    <source>
        <dbReference type="EMBL" id="MFC3977859.1"/>
    </source>
</evidence>
<dbReference type="InterPro" id="IPR001844">
    <property type="entry name" value="Cpn60/GroEL"/>
</dbReference>
<sequence>MSKQLFFNTDARDQLKKGVDALANAVKVTLGPKGRNVIIDKKFGAPTITKDGVSVAKEIELAEPIENMGAQLVKEVASKTADNAGDGTTTATVLTQAIFNAGIKNVAAGANPMDLKRGIDKAVQSVVASLKSSSKVISTSKEIQQVATISANSDDEIGKMIADAMEKVGKDGVITVEEAKGTETEVRTVEGMQFDRGYLSPYFTTNTEKMEAELERPYILIYDKKISSMKELLPVLEPVAQAGRPLVIIAEDVDGEALATLVVNKIRGALKVAAVKAPGFGDRRKAMLEDIAILTGGTVISEERGYKLENATIDYLGTAEKVNIDKDNTTIVNGAGDASAIQARIAEIKSQIDKTTSDYDKEKLQERLAKLSGGVAILYIGAATEVEMKEKKDRVDDALHATRAAVQEGIVVGGGVALVRAAASLDSLKGENEDQDTGINIIRTAIEAPLRTIVENAGGEGSVVVNRIKENSGHYGYNARTDVYEDLFEAGVIDPTKVTRLALENAASIAALLLTTECVVADVKEEGPAMPPMGGGMGGMM</sequence>
<reference evidence="10" key="1">
    <citation type="journal article" date="2019" name="Int. J. Syst. Evol. Microbiol.">
        <title>The Global Catalogue of Microorganisms (GCM) 10K type strain sequencing project: providing services to taxonomists for standard genome sequencing and annotation.</title>
        <authorList>
            <consortium name="The Broad Institute Genomics Platform"/>
            <consortium name="The Broad Institute Genome Sequencing Center for Infectious Disease"/>
            <person name="Wu L."/>
            <person name="Ma J."/>
        </authorList>
    </citation>
    <scope>NUCLEOTIDE SEQUENCE [LARGE SCALE GENOMIC DNA]</scope>
    <source>
        <strain evidence="10">CECT 8551</strain>
    </source>
</reference>
<organism evidence="9 10">
    <name type="scientific">Belliella kenyensis</name>
    <dbReference type="NCBI Taxonomy" id="1472724"/>
    <lineage>
        <taxon>Bacteria</taxon>
        <taxon>Pseudomonadati</taxon>
        <taxon>Bacteroidota</taxon>
        <taxon>Cytophagia</taxon>
        <taxon>Cytophagales</taxon>
        <taxon>Cyclobacteriaceae</taxon>
        <taxon>Belliella</taxon>
    </lineage>
</organism>